<name>A0ABD3HD16_9MARC</name>
<keyword evidence="2" id="KW-1185">Reference proteome</keyword>
<protein>
    <submittedName>
        <fullName evidence="1">Uncharacterized protein</fullName>
    </submittedName>
</protein>
<comment type="caution">
    <text evidence="1">The sequence shown here is derived from an EMBL/GenBank/DDBJ whole genome shotgun (WGS) entry which is preliminary data.</text>
</comment>
<evidence type="ECO:0000313" key="1">
    <source>
        <dbReference type="EMBL" id="KAL3689293.1"/>
    </source>
</evidence>
<reference evidence="1 2" key="1">
    <citation type="submission" date="2024-09" db="EMBL/GenBank/DDBJ databases">
        <title>Chromosome-scale assembly of Riccia sorocarpa.</title>
        <authorList>
            <person name="Paukszto L."/>
        </authorList>
    </citation>
    <scope>NUCLEOTIDE SEQUENCE [LARGE SCALE GENOMIC DNA]</scope>
    <source>
        <strain evidence="1">LP-2024</strain>
        <tissue evidence="1">Aerial parts of the thallus</tissue>
    </source>
</reference>
<proteinExistence type="predicted"/>
<evidence type="ECO:0000313" key="2">
    <source>
        <dbReference type="Proteomes" id="UP001633002"/>
    </source>
</evidence>
<organism evidence="1 2">
    <name type="scientific">Riccia sorocarpa</name>
    <dbReference type="NCBI Taxonomy" id="122646"/>
    <lineage>
        <taxon>Eukaryota</taxon>
        <taxon>Viridiplantae</taxon>
        <taxon>Streptophyta</taxon>
        <taxon>Embryophyta</taxon>
        <taxon>Marchantiophyta</taxon>
        <taxon>Marchantiopsida</taxon>
        <taxon>Marchantiidae</taxon>
        <taxon>Marchantiales</taxon>
        <taxon>Ricciaceae</taxon>
        <taxon>Riccia</taxon>
    </lineage>
</organism>
<dbReference type="AlphaFoldDB" id="A0ABD3HD16"/>
<sequence length="123" mass="13822">MPKCSTAFNDKDKHYPFLVAARMAEEKIRVMRDDFWINSEKARKLEKAAEVISKWVPQDVDDQSGNTIELLLSDGSNSARPREKGRTISAILAKKTDSGNRTLGQEDSALWLVENPQMVAGRT</sequence>
<dbReference type="Proteomes" id="UP001633002">
    <property type="component" value="Unassembled WGS sequence"/>
</dbReference>
<gene>
    <name evidence="1" type="ORF">R1sor_015602</name>
</gene>
<dbReference type="EMBL" id="JBJQOH010000004">
    <property type="protein sequence ID" value="KAL3689293.1"/>
    <property type="molecule type" value="Genomic_DNA"/>
</dbReference>
<accession>A0ABD3HD16</accession>